<sequence length="279" mass="30086">MKFTAAATTVALLCSPLVQALPSTIPHPGGGAMLIRDVARLAELEAMHNETLGELQAGRFTAVDRRSGDISSSDIEARNPLALAGFGGMFLTKLGGEIGKRIANNLRKAFKFESDEIWFDTGRCRASFRTQGGGNEGVWSYDKGYDYDHPSGTHKFDAGWINPANTAPPVHYYHDEGVGDFSVQFTATGEHAWSGISGTKKCGFEGLCNPQLVFYRDGYTLVLNTWQSQGSSAECYYSNGERCGGLCKSGVRNQFSSGGMKWAGDCAIPCYSEGQLADS</sequence>
<dbReference type="AlphaFoldDB" id="A0A136INR6"/>
<keyword evidence="3" id="KW-1185">Reference proteome</keyword>
<evidence type="ECO:0000313" key="2">
    <source>
        <dbReference type="EMBL" id="KXJ86561.1"/>
    </source>
</evidence>
<dbReference type="InParanoid" id="A0A136INR6"/>
<dbReference type="OrthoDB" id="2119228at2759"/>
<evidence type="ECO:0000256" key="1">
    <source>
        <dbReference type="SAM" id="SignalP"/>
    </source>
</evidence>
<keyword evidence="1" id="KW-0732">Signal</keyword>
<dbReference type="STRING" id="196109.A0A136INR6"/>
<dbReference type="EMBL" id="KQ964267">
    <property type="protein sequence ID" value="KXJ86561.1"/>
    <property type="molecule type" value="Genomic_DNA"/>
</dbReference>
<organism evidence="2 3">
    <name type="scientific">Microdochium bolleyi</name>
    <dbReference type="NCBI Taxonomy" id="196109"/>
    <lineage>
        <taxon>Eukaryota</taxon>
        <taxon>Fungi</taxon>
        <taxon>Dikarya</taxon>
        <taxon>Ascomycota</taxon>
        <taxon>Pezizomycotina</taxon>
        <taxon>Sordariomycetes</taxon>
        <taxon>Xylariomycetidae</taxon>
        <taxon>Xylariales</taxon>
        <taxon>Microdochiaceae</taxon>
        <taxon>Microdochium</taxon>
    </lineage>
</organism>
<proteinExistence type="predicted"/>
<protein>
    <submittedName>
        <fullName evidence="2">Uncharacterized protein</fullName>
    </submittedName>
</protein>
<feature type="signal peptide" evidence="1">
    <location>
        <begin position="1"/>
        <end position="20"/>
    </location>
</feature>
<reference evidence="3" key="1">
    <citation type="submission" date="2016-02" db="EMBL/GenBank/DDBJ databases">
        <title>Draft genome sequence of Microdochium bolleyi, a fungal endophyte of beachgrass.</title>
        <authorList>
            <consortium name="DOE Joint Genome Institute"/>
            <person name="David A.S."/>
            <person name="May G."/>
            <person name="Haridas S."/>
            <person name="Lim J."/>
            <person name="Wang M."/>
            <person name="Labutti K."/>
            <person name="Lipzen A."/>
            <person name="Barry K."/>
            <person name="Grigoriev I.V."/>
        </authorList>
    </citation>
    <scope>NUCLEOTIDE SEQUENCE [LARGE SCALE GENOMIC DNA]</scope>
    <source>
        <strain evidence="3">J235TASD1</strain>
    </source>
</reference>
<dbReference type="Proteomes" id="UP000070501">
    <property type="component" value="Unassembled WGS sequence"/>
</dbReference>
<feature type="chain" id="PRO_5007292892" evidence="1">
    <location>
        <begin position="21"/>
        <end position="279"/>
    </location>
</feature>
<evidence type="ECO:0000313" key="3">
    <source>
        <dbReference type="Proteomes" id="UP000070501"/>
    </source>
</evidence>
<name>A0A136INR6_9PEZI</name>
<accession>A0A136INR6</accession>
<gene>
    <name evidence="2" type="ORF">Micbo1qcDRAFT_208976</name>
</gene>